<evidence type="ECO:0008006" key="7">
    <source>
        <dbReference type="Google" id="ProtNLM"/>
    </source>
</evidence>
<dbReference type="InterPro" id="IPR032710">
    <property type="entry name" value="NTF2-like_dom_sf"/>
</dbReference>
<dbReference type="InterPro" id="IPR039539">
    <property type="entry name" value="Ras_GTPase_bind_prot"/>
</dbReference>
<evidence type="ECO:0000259" key="5">
    <source>
        <dbReference type="PROSITE" id="PS50177"/>
    </source>
</evidence>
<evidence type="ECO:0000259" key="4">
    <source>
        <dbReference type="PROSITE" id="PS50102"/>
    </source>
</evidence>
<protein>
    <recommendedName>
        <fullName evidence="7">NTF2 domain-containing protein</fullName>
    </recommendedName>
</protein>
<feature type="domain" description="RRM" evidence="4">
    <location>
        <begin position="378"/>
        <end position="455"/>
    </location>
</feature>
<dbReference type="SMART" id="SM00360">
    <property type="entry name" value="RRM"/>
    <property type="match status" value="1"/>
</dbReference>
<dbReference type="OMA" id="IMHIHEL"/>
<keyword evidence="1 2" id="KW-0694">RNA-binding</keyword>
<dbReference type="Pfam" id="PF02136">
    <property type="entry name" value="NTF2"/>
    <property type="match status" value="1"/>
</dbReference>
<dbReference type="Gramene" id="KZM95276">
    <property type="protein sequence ID" value="KZM95276"/>
    <property type="gene ID" value="DCAR_018518"/>
</dbReference>
<dbReference type="SUPFAM" id="SSF54928">
    <property type="entry name" value="RNA-binding domain, RBD"/>
    <property type="match status" value="1"/>
</dbReference>
<dbReference type="GO" id="GO:0005829">
    <property type="term" value="C:cytosol"/>
    <property type="evidence" value="ECO:0007669"/>
    <property type="project" value="TreeGrafter"/>
</dbReference>
<dbReference type="InterPro" id="IPR002075">
    <property type="entry name" value="NTF2_dom"/>
</dbReference>
<feature type="region of interest" description="Disordered" evidence="3">
    <location>
        <begin position="452"/>
        <end position="499"/>
    </location>
</feature>
<evidence type="ECO:0000313" key="6">
    <source>
        <dbReference type="EMBL" id="KZM95276.1"/>
    </source>
</evidence>
<dbReference type="SUPFAM" id="SSF54427">
    <property type="entry name" value="NTF2-like"/>
    <property type="match status" value="1"/>
</dbReference>
<dbReference type="InterPro" id="IPR000504">
    <property type="entry name" value="RRM_dom"/>
</dbReference>
<feature type="compositionally biased region" description="Low complexity" evidence="3">
    <location>
        <begin position="342"/>
        <end position="352"/>
    </location>
</feature>
<gene>
    <name evidence="6" type="ORF">DCAR_018518</name>
</gene>
<accession>A0A161XU52</accession>
<dbReference type="Gene3D" id="3.30.70.330">
    <property type="match status" value="1"/>
</dbReference>
<feature type="region of interest" description="Disordered" evidence="3">
    <location>
        <begin position="324"/>
        <end position="358"/>
    </location>
</feature>
<dbReference type="OrthoDB" id="339151at2759"/>
<dbReference type="PROSITE" id="PS50177">
    <property type="entry name" value="NTF2_DOMAIN"/>
    <property type="match status" value="1"/>
</dbReference>
<comment type="caution">
    <text evidence="6">The sequence shown here is derived from an EMBL/GenBank/DDBJ whole genome shotgun (WGS) entry which is preliminary data.</text>
</comment>
<dbReference type="PANTHER" id="PTHR10693">
    <property type="entry name" value="RAS GTPASE-ACTIVATING PROTEIN-BINDING PROTEIN"/>
    <property type="match status" value="1"/>
</dbReference>
<dbReference type="KEGG" id="dcr:108223130"/>
<dbReference type="PROSITE" id="PS50102">
    <property type="entry name" value="RRM"/>
    <property type="match status" value="1"/>
</dbReference>
<name>A0A161XU52_DAUCS</name>
<organism evidence="6">
    <name type="scientific">Daucus carota subsp. sativus</name>
    <name type="common">Carrot</name>
    <dbReference type="NCBI Taxonomy" id="79200"/>
    <lineage>
        <taxon>Eukaryota</taxon>
        <taxon>Viridiplantae</taxon>
        <taxon>Streptophyta</taxon>
        <taxon>Embryophyta</taxon>
        <taxon>Tracheophyta</taxon>
        <taxon>Spermatophyta</taxon>
        <taxon>Magnoliopsida</taxon>
        <taxon>eudicotyledons</taxon>
        <taxon>Gunneridae</taxon>
        <taxon>Pentapetalae</taxon>
        <taxon>asterids</taxon>
        <taxon>campanulids</taxon>
        <taxon>Apiales</taxon>
        <taxon>Apiaceae</taxon>
        <taxon>Apioideae</taxon>
        <taxon>Scandiceae</taxon>
        <taxon>Daucinae</taxon>
        <taxon>Daucus</taxon>
        <taxon>Daucus sect. Daucus</taxon>
    </lineage>
</organism>
<dbReference type="STRING" id="79200.A0A161XU52"/>
<dbReference type="AlphaFoldDB" id="A0A161XU52"/>
<dbReference type="Gene3D" id="3.10.450.50">
    <property type="match status" value="1"/>
</dbReference>
<dbReference type="PANTHER" id="PTHR10693:SF29">
    <property type="entry name" value="GB|AAD20086.1"/>
    <property type="match status" value="1"/>
</dbReference>
<dbReference type="GO" id="GO:0003729">
    <property type="term" value="F:mRNA binding"/>
    <property type="evidence" value="ECO:0007669"/>
    <property type="project" value="TreeGrafter"/>
</dbReference>
<dbReference type="EMBL" id="LNRQ01000005">
    <property type="protein sequence ID" value="KZM95276.1"/>
    <property type="molecule type" value="Genomic_DNA"/>
</dbReference>
<proteinExistence type="predicted"/>
<dbReference type="InterPro" id="IPR012677">
    <property type="entry name" value="Nucleotide-bd_a/b_plait_sf"/>
</dbReference>
<evidence type="ECO:0000256" key="1">
    <source>
        <dbReference type="ARBA" id="ARBA00022884"/>
    </source>
</evidence>
<dbReference type="FunFam" id="3.10.450.50:FF:000003">
    <property type="entry name" value="Nuclear transport factor 2 family protein"/>
    <property type="match status" value="1"/>
</dbReference>
<dbReference type="GO" id="GO:1990904">
    <property type="term" value="C:ribonucleoprotein complex"/>
    <property type="evidence" value="ECO:0007669"/>
    <property type="project" value="TreeGrafter"/>
</dbReference>
<feature type="domain" description="NTF2" evidence="5">
    <location>
        <begin position="11"/>
        <end position="125"/>
    </location>
</feature>
<dbReference type="InterPro" id="IPR018222">
    <property type="entry name" value="Nuclear_transport_factor_2_euk"/>
</dbReference>
<dbReference type="Pfam" id="PF00076">
    <property type="entry name" value="RRM_1"/>
    <property type="match status" value="1"/>
</dbReference>
<evidence type="ECO:0000256" key="3">
    <source>
        <dbReference type="SAM" id="MobiDB-lite"/>
    </source>
</evidence>
<feature type="compositionally biased region" description="Low complexity" evidence="3">
    <location>
        <begin position="456"/>
        <end position="465"/>
    </location>
</feature>
<dbReference type="InterPro" id="IPR035979">
    <property type="entry name" value="RBD_domain_sf"/>
</dbReference>
<evidence type="ECO:0000256" key="2">
    <source>
        <dbReference type="PROSITE-ProRule" id="PRU00176"/>
    </source>
</evidence>
<sequence length="499" mass="55556">MANSYPGAVKVGASFASQYYHVLKQKPDLVYQFYDGSSSVIRVDGESVEKASEIMHIHELITSLNFTGIEIKTINSLDSLSGGVLVVVSGSVKAKEFAGRRNFVQTFLLAPQEKGFFVLNDVFHLGEEVVQQPLAPMSQENVVDYQHSAPTYSENRVDYQHSAPLYSENNVDYQHSTPAYPEHIVDYQHHPGQTMHDDRDYQHAAPVYYDNGVDSQLTNHSALLESQDISNYEVEASEHFNSVHIEGGGPVDEYNHYDQQPEEPVVEYEYVKAAPEEDFLSASQYVVNQQQESSPVVAEEPIVEPRKFTYASILQASTGKPAPSITVNAYPKKTPAPVTEWDSPPQSDSQQSNFVSSYLPDSSAEVAEDAFSQEGESKSVYVKNLPPTVTTFDIQQEFENFGRIKPDGVFIKNRKEVGVCFAFVEFEDVESVQNAVKASPLQLVGRQIYIEERRPSSNSSSTMSRGGRRGRGRGSYQNDVRGRFGGRSYGRGNSGRGSY</sequence>
<dbReference type="CDD" id="cd00590">
    <property type="entry name" value="RRM_SF"/>
    <property type="match status" value="1"/>
</dbReference>
<feature type="compositionally biased region" description="Gly residues" evidence="3">
    <location>
        <begin position="483"/>
        <end position="499"/>
    </location>
</feature>
<reference evidence="6" key="1">
    <citation type="journal article" date="2016" name="Nat. Genet.">
        <title>A high-quality carrot genome assembly provides new insights into carotenoid accumulation and asterid genome evolution.</title>
        <authorList>
            <person name="Iorizzo M."/>
            <person name="Ellison S."/>
            <person name="Senalik D."/>
            <person name="Zeng P."/>
            <person name="Satapoomin P."/>
            <person name="Huang J."/>
            <person name="Bowman M."/>
            <person name="Iovene M."/>
            <person name="Sanseverino W."/>
            <person name="Cavagnaro P."/>
            <person name="Yildiz M."/>
            <person name="Macko-Podgorni A."/>
            <person name="Moranska E."/>
            <person name="Grzebelus E."/>
            <person name="Grzebelus D."/>
            <person name="Ashrafi H."/>
            <person name="Zheng Z."/>
            <person name="Cheng S."/>
            <person name="Spooner D."/>
            <person name="Van Deynze A."/>
            <person name="Simon P."/>
        </authorList>
    </citation>
    <scope>NUCLEOTIDE SEQUENCE [LARGE SCALE GENOMIC DNA]</scope>
    <source>
        <tissue evidence="6">Leaf</tissue>
    </source>
</reference>